<evidence type="ECO:0000313" key="3">
    <source>
        <dbReference type="EMBL" id="GBP76980.1"/>
    </source>
</evidence>
<keyword evidence="1" id="KW-0347">Helicase</keyword>
<comment type="catalytic activity">
    <reaction evidence="1">
        <text>ATP + H2O = ADP + phosphate + H(+)</text>
        <dbReference type="Rhea" id="RHEA:13065"/>
        <dbReference type="ChEBI" id="CHEBI:15377"/>
        <dbReference type="ChEBI" id="CHEBI:15378"/>
        <dbReference type="ChEBI" id="CHEBI:30616"/>
        <dbReference type="ChEBI" id="CHEBI:43474"/>
        <dbReference type="ChEBI" id="CHEBI:456216"/>
        <dbReference type="EC" id="5.6.2.3"/>
    </reaction>
</comment>
<keyword evidence="1" id="KW-0233">DNA recombination</keyword>
<protein>
    <recommendedName>
        <fullName evidence="1">ATP-dependent DNA helicase</fullName>
        <ecNumber evidence="1">5.6.2.3</ecNumber>
    </recommendedName>
</protein>
<comment type="similarity">
    <text evidence="1">Belongs to the helicase family.</text>
</comment>
<evidence type="ECO:0000313" key="4">
    <source>
        <dbReference type="Proteomes" id="UP000299102"/>
    </source>
</evidence>
<keyword evidence="1" id="KW-0547">Nucleotide-binding</keyword>
<keyword evidence="1" id="KW-0378">Hydrolase</keyword>
<dbReference type="OrthoDB" id="272985at2759"/>
<keyword evidence="1" id="KW-0234">DNA repair</keyword>
<dbReference type="GO" id="GO:0043139">
    <property type="term" value="F:5'-3' DNA helicase activity"/>
    <property type="evidence" value="ECO:0007669"/>
    <property type="project" value="UniProtKB-EC"/>
</dbReference>
<dbReference type="Proteomes" id="UP000299102">
    <property type="component" value="Unassembled WGS sequence"/>
</dbReference>
<evidence type="ECO:0000259" key="2">
    <source>
        <dbReference type="Pfam" id="PF05970"/>
    </source>
</evidence>
<keyword evidence="1" id="KW-0227">DNA damage</keyword>
<reference evidence="3 4" key="1">
    <citation type="journal article" date="2019" name="Commun. Biol.">
        <title>The bagworm genome reveals a unique fibroin gene that provides high tensile strength.</title>
        <authorList>
            <person name="Kono N."/>
            <person name="Nakamura H."/>
            <person name="Ohtoshi R."/>
            <person name="Tomita M."/>
            <person name="Numata K."/>
            <person name="Arakawa K."/>
        </authorList>
    </citation>
    <scope>NUCLEOTIDE SEQUENCE [LARGE SCALE GENOMIC DNA]</scope>
</reference>
<organism evidence="3 4">
    <name type="scientific">Eumeta variegata</name>
    <name type="common">Bagworm moth</name>
    <name type="synonym">Eumeta japonica</name>
    <dbReference type="NCBI Taxonomy" id="151549"/>
    <lineage>
        <taxon>Eukaryota</taxon>
        <taxon>Metazoa</taxon>
        <taxon>Ecdysozoa</taxon>
        <taxon>Arthropoda</taxon>
        <taxon>Hexapoda</taxon>
        <taxon>Insecta</taxon>
        <taxon>Pterygota</taxon>
        <taxon>Neoptera</taxon>
        <taxon>Endopterygota</taxon>
        <taxon>Lepidoptera</taxon>
        <taxon>Glossata</taxon>
        <taxon>Ditrysia</taxon>
        <taxon>Tineoidea</taxon>
        <taxon>Psychidae</taxon>
        <taxon>Oiketicinae</taxon>
        <taxon>Eumeta</taxon>
    </lineage>
</organism>
<dbReference type="EMBL" id="BGZK01001312">
    <property type="protein sequence ID" value="GBP76980.1"/>
    <property type="molecule type" value="Genomic_DNA"/>
</dbReference>
<comment type="caution">
    <text evidence="3">The sequence shown here is derived from an EMBL/GenBank/DDBJ whole genome shotgun (WGS) entry which is preliminary data.</text>
</comment>
<proteinExistence type="inferred from homology"/>
<dbReference type="AlphaFoldDB" id="A0A4C1YPC9"/>
<dbReference type="GO" id="GO:0016887">
    <property type="term" value="F:ATP hydrolysis activity"/>
    <property type="evidence" value="ECO:0007669"/>
    <property type="project" value="RHEA"/>
</dbReference>
<evidence type="ECO:0000256" key="1">
    <source>
        <dbReference type="RuleBase" id="RU363044"/>
    </source>
</evidence>
<sequence length="187" mass="20842">MVPDNYKIVIREDKIPAAQRERRFNAPQTNEVTVVIVDNECEIRANKEIVLALASSGIAATLMDGGRTAHSGLKLLLNVTDYQLPARSVAPSASTCTAPSVESSRYNAIREYVTARRDSRDNSPKRHLSKRLHSSGERDFRWLTPPPLSPLSSPSPHIFRHQISYSFLKCQHCTSNSYGVASVHRKS</sequence>
<dbReference type="Pfam" id="PF05970">
    <property type="entry name" value="PIF1"/>
    <property type="match status" value="1"/>
</dbReference>
<dbReference type="GO" id="GO:0005524">
    <property type="term" value="F:ATP binding"/>
    <property type="evidence" value="ECO:0007669"/>
    <property type="project" value="UniProtKB-KW"/>
</dbReference>
<keyword evidence="4" id="KW-1185">Reference proteome</keyword>
<name>A0A4C1YPC9_EUMVA</name>
<keyword evidence="1" id="KW-0067">ATP-binding</keyword>
<comment type="cofactor">
    <cofactor evidence="1">
        <name>Mg(2+)</name>
        <dbReference type="ChEBI" id="CHEBI:18420"/>
    </cofactor>
</comment>
<dbReference type="GO" id="GO:0000723">
    <property type="term" value="P:telomere maintenance"/>
    <property type="evidence" value="ECO:0007669"/>
    <property type="project" value="InterPro"/>
</dbReference>
<dbReference type="GO" id="GO:0006281">
    <property type="term" value="P:DNA repair"/>
    <property type="evidence" value="ECO:0007669"/>
    <property type="project" value="UniProtKB-KW"/>
</dbReference>
<gene>
    <name evidence="3" type="ORF">EVAR_63327_1</name>
</gene>
<dbReference type="InterPro" id="IPR010285">
    <property type="entry name" value="DNA_helicase_pif1-like_DEAD"/>
</dbReference>
<dbReference type="GO" id="GO:0006310">
    <property type="term" value="P:DNA recombination"/>
    <property type="evidence" value="ECO:0007669"/>
    <property type="project" value="UniProtKB-KW"/>
</dbReference>
<accession>A0A4C1YPC9</accession>
<dbReference type="EC" id="5.6.2.3" evidence="1"/>
<feature type="domain" description="DNA helicase Pif1-like DEAD-box helicase" evidence="2">
    <location>
        <begin position="42"/>
        <end position="83"/>
    </location>
</feature>